<keyword evidence="4" id="KW-0109">Calcium transport</keyword>
<dbReference type="PANTHER" id="PTHR10846">
    <property type="entry name" value="SODIUM/POTASSIUM/CALCIUM EXCHANGER"/>
    <property type="match status" value="1"/>
</dbReference>
<protein>
    <recommendedName>
        <fullName evidence="9">Sodium/calcium exchanger membrane region domain-containing protein</fullName>
    </recommendedName>
</protein>
<dbReference type="GO" id="GO:0005886">
    <property type="term" value="C:plasma membrane"/>
    <property type="evidence" value="ECO:0007669"/>
    <property type="project" value="TreeGrafter"/>
</dbReference>
<keyword evidence="7 8" id="KW-0472">Membrane</keyword>
<keyword evidence="11" id="KW-1185">Reference proteome</keyword>
<keyword evidence="5 8" id="KW-0812">Transmembrane</keyword>
<reference evidence="10" key="2">
    <citation type="submission" date="2020-05" db="UniProtKB">
        <authorList>
            <consortium name="EnsemblMetazoa"/>
        </authorList>
    </citation>
    <scope>IDENTIFICATION</scope>
    <source>
        <strain evidence="10">maculatus3</strain>
    </source>
</reference>
<evidence type="ECO:0000313" key="11">
    <source>
        <dbReference type="Proteomes" id="UP000075901"/>
    </source>
</evidence>
<dbReference type="GO" id="GO:0008273">
    <property type="term" value="F:calcium, potassium:sodium antiporter activity"/>
    <property type="evidence" value="ECO:0007669"/>
    <property type="project" value="TreeGrafter"/>
</dbReference>
<dbReference type="PANTHER" id="PTHR10846:SF73">
    <property type="entry name" value="SODIUM_CALCIUM EXCHANGER MEMBRANE REGION DOMAIN-CONTAINING PROTEIN"/>
    <property type="match status" value="1"/>
</dbReference>
<keyword evidence="6 8" id="KW-1133">Transmembrane helix</keyword>
<sequence length="246" mass="26737">MVKPGTKTLNENSFCGIRNRRVRIAFVLRVLFVLCLGSLHVLNFALNPTASKANDHGFRTVATDALGSRRLLTIPQSEVELLDLLNGTLPPDLSTIVPPVDGFTNVTDQPEVERNCTPAAIFEFPSDGFTREDRRHGWILVHVVIACYCFWLLAIVCDDYFVPAIELMCKKLQVKEDVAGATFMAAASSSPELFINCVGTFVTKGDLGVGAVVGSAVFNILAVPAVCGLLGGQVRIISIVHWEHVV</sequence>
<keyword evidence="4" id="KW-0106">Calcium</keyword>
<name>A0A182SJ92_9DIPT</name>
<dbReference type="Gene3D" id="1.20.1420.30">
    <property type="entry name" value="NCX, central ion-binding region"/>
    <property type="match status" value="1"/>
</dbReference>
<dbReference type="VEuPathDB" id="VectorBase:AMAM007855"/>
<evidence type="ECO:0000313" key="10">
    <source>
        <dbReference type="EnsemblMetazoa" id="AMAM007855-PA"/>
    </source>
</evidence>
<keyword evidence="3" id="KW-0050">Antiport</keyword>
<dbReference type="GO" id="GO:0006874">
    <property type="term" value="P:intracellular calcium ion homeostasis"/>
    <property type="evidence" value="ECO:0007669"/>
    <property type="project" value="TreeGrafter"/>
</dbReference>
<feature type="transmembrane region" description="Helical" evidence="8">
    <location>
        <begin position="26"/>
        <end position="46"/>
    </location>
</feature>
<evidence type="ECO:0000256" key="4">
    <source>
        <dbReference type="ARBA" id="ARBA00022568"/>
    </source>
</evidence>
<evidence type="ECO:0000259" key="9">
    <source>
        <dbReference type="Pfam" id="PF01699"/>
    </source>
</evidence>
<evidence type="ECO:0000256" key="6">
    <source>
        <dbReference type="ARBA" id="ARBA00022989"/>
    </source>
</evidence>
<comment type="similarity">
    <text evidence="2">Belongs to the Ca(2+):cation antiporter (CaCA) (TC 2.A.19) family. SLC24A subfamily.</text>
</comment>
<feature type="domain" description="Sodium/calcium exchanger membrane region" evidence="9">
    <location>
        <begin position="144"/>
        <end position="234"/>
    </location>
</feature>
<feature type="transmembrane region" description="Helical" evidence="8">
    <location>
        <begin position="137"/>
        <end position="157"/>
    </location>
</feature>
<dbReference type="EnsemblMetazoa" id="AMAM007855-RA">
    <property type="protein sequence ID" value="AMAM007855-PA"/>
    <property type="gene ID" value="AMAM007855"/>
</dbReference>
<feature type="transmembrane region" description="Helical" evidence="8">
    <location>
        <begin position="178"/>
        <end position="202"/>
    </location>
</feature>
<keyword evidence="4" id="KW-0813">Transport</keyword>
<dbReference type="Proteomes" id="UP000075901">
    <property type="component" value="Unassembled WGS sequence"/>
</dbReference>
<evidence type="ECO:0000256" key="5">
    <source>
        <dbReference type="ARBA" id="ARBA00022692"/>
    </source>
</evidence>
<dbReference type="InterPro" id="IPR004837">
    <property type="entry name" value="NaCa_Exmemb"/>
</dbReference>
<evidence type="ECO:0000256" key="1">
    <source>
        <dbReference type="ARBA" id="ARBA00004141"/>
    </source>
</evidence>
<evidence type="ECO:0000256" key="2">
    <source>
        <dbReference type="ARBA" id="ARBA00005364"/>
    </source>
</evidence>
<evidence type="ECO:0000256" key="8">
    <source>
        <dbReference type="SAM" id="Phobius"/>
    </source>
</evidence>
<evidence type="ECO:0000256" key="3">
    <source>
        <dbReference type="ARBA" id="ARBA00022449"/>
    </source>
</evidence>
<proteinExistence type="inferred from homology"/>
<keyword evidence="4" id="KW-0406">Ion transport</keyword>
<comment type="subcellular location">
    <subcellularLocation>
        <location evidence="1">Membrane</location>
        <topology evidence="1">Multi-pass membrane protein</topology>
    </subcellularLocation>
</comment>
<dbReference type="InterPro" id="IPR044880">
    <property type="entry name" value="NCX_ion-bd_dom_sf"/>
</dbReference>
<reference evidence="11" key="1">
    <citation type="submission" date="2013-09" db="EMBL/GenBank/DDBJ databases">
        <title>The Genome Sequence of Anopheles maculatus species B.</title>
        <authorList>
            <consortium name="The Broad Institute Genomics Platform"/>
            <person name="Neafsey D.E."/>
            <person name="Besansky N."/>
            <person name="Howell P."/>
            <person name="Walton C."/>
            <person name="Young S.K."/>
            <person name="Zeng Q."/>
            <person name="Gargeya S."/>
            <person name="Fitzgerald M."/>
            <person name="Haas B."/>
            <person name="Abouelleil A."/>
            <person name="Allen A.W."/>
            <person name="Alvarado L."/>
            <person name="Arachchi H.M."/>
            <person name="Berlin A.M."/>
            <person name="Chapman S.B."/>
            <person name="Gainer-Dewar J."/>
            <person name="Goldberg J."/>
            <person name="Griggs A."/>
            <person name="Gujja S."/>
            <person name="Hansen M."/>
            <person name="Howarth C."/>
            <person name="Imamovic A."/>
            <person name="Ireland A."/>
            <person name="Larimer J."/>
            <person name="McCowan C."/>
            <person name="Murphy C."/>
            <person name="Pearson M."/>
            <person name="Poon T.W."/>
            <person name="Priest M."/>
            <person name="Roberts A."/>
            <person name="Saif S."/>
            <person name="Shea T."/>
            <person name="Sisk P."/>
            <person name="Sykes S."/>
            <person name="Wortman J."/>
            <person name="Nusbaum C."/>
            <person name="Birren B."/>
        </authorList>
    </citation>
    <scope>NUCLEOTIDE SEQUENCE [LARGE SCALE GENOMIC DNA]</scope>
    <source>
        <strain evidence="11">maculatus3</strain>
    </source>
</reference>
<dbReference type="InterPro" id="IPR004481">
    <property type="entry name" value="K/Na/Ca-exchanger"/>
</dbReference>
<feature type="transmembrane region" description="Helical" evidence="8">
    <location>
        <begin position="208"/>
        <end position="231"/>
    </location>
</feature>
<evidence type="ECO:0000256" key="7">
    <source>
        <dbReference type="ARBA" id="ARBA00023136"/>
    </source>
</evidence>
<accession>A0A182SJ92</accession>
<organism evidence="10 11">
    <name type="scientific">Anopheles maculatus</name>
    <dbReference type="NCBI Taxonomy" id="74869"/>
    <lineage>
        <taxon>Eukaryota</taxon>
        <taxon>Metazoa</taxon>
        <taxon>Ecdysozoa</taxon>
        <taxon>Arthropoda</taxon>
        <taxon>Hexapoda</taxon>
        <taxon>Insecta</taxon>
        <taxon>Pterygota</taxon>
        <taxon>Neoptera</taxon>
        <taxon>Endopterygota</taxon>
        <taxon>Diptera</taxon>
        <taxon>Nematocera</taxon>
        <taxon>Culicoidea</taxon>
        <taxon>Culicidae</taxon>
        <taxon>Anophelinae</taxon>
        <taxon>Anopheles</taxon>
        <taxon>Anopheles maculatus group</taxon>
    </lineage>
</organism>
<dbReference type="Pfam" id="PF01699">
    <property type="entry name" value="Na_Ca_ex"/>
    <property type="match status" value="1"/>
</dbReference>
<dbReference type="GO" id="GO:0005262">
    <property type="term" value="F:calcium channel activity"/>
    <property type="evidence" value="ECO:0007669"/>
    <property type="project" value="TreeGrafter"/>
</dbReference>
<dbReference type="AlphaFoldDB" id="A0A182SJ92"/>